<dbReference type="EMBL" id="PHAH01000026">
    <property type="protein sequence ID" value="PKM88030.1"/>
    <property type="molecule type" value="Genomic_DNA"/>
</dbReference>
<dbReference type="SUPFAM" id="SSF88713">
    <property type="entry name" value="Glycoside hydrolase/deacetylase"/>
    <property type="match status" value="1"/>
</dbReference>
<proteinExistence type="inferred from homology"/>
<dbReference type="GO" id="GO:0003824">
    <property type="term" value="F:catalytic activity"/>
    <property type="evidence" value="ECO:0007669"/>
    <property type="project" value="InterPro"/>
</dbReference>
<dbReference type="GO" id="GO:0005975">
    <property type="term" value="P:carbohydrate metabolic process"/>
    <property type="evidence" value="ECO:0007669"/>
    <property type="project" value="InterPro"/>
</dbReference>
<evidence type="ECO:0000259" key="3">
    <source>
        <dbReference type="Pfam" id="PF03065"/>
    </source>
</evidence>
<keyword evidence="2" id="KW-0119">Carbohydrate metabolism</keyword>
<evidence type="ECO:0000313" key="4">
    <source>
        <dbReference type="EMBL" id="PKM88030.1"/>
    </source>
</evidence>
<sequence>MLWINFIHLYQPANSPVERIKEAADKSYYRLTRLLEENRDLHFTANISGCLLERLVESGFSDLIERWRRLIEEGRLEIVGSAAYHGFLPLLPEEEVFYQIKRQEEIVADILKVDLKGGGFFLPELAYTPELSKLIKKLGYSWLIVDEASLPAGVVYDGGTLIDGNSGITTIVRHRNFSNAYAPDLIQELIGQDKANKTIITATDAELYGLRHEDPTAELEKMAALTELETQTVSTFLSKQIDLKNITLQSATWETNWEIDKGQPFAVWNEKGNKIQRGLWELAYFAIKTGHKYSTDQNFAAYRWHLDRGLASCMFWWASGRDFFHNMGPVAWNPDEIENGLNDLIRSVRSLQDKKSQKEKVVAEKLVARIRQKVWQKHWQKYF</sequence>
<dbReference type="PANTHER" id="PTHR36306:SF1">
    <property type="entry name" value="ALPHA-AMYLASE-RELATED"/>
    <property type="match status" value="1"/>
</dbReference>
<evidence type="ECO:0000256" key="1">
    <source>
        <dbReference type="ARBA" id="ARBA00006821"/>
    </source>
</evidence>
<evidence type="ECO:0000313" key="5">
    <source>
        <dbReference type="Proteomes" id="UP000233325"/>
    </source>
</evidence>
<dbReference type="InterPro" id="IPR011330">
    <property type="entry name" value="Glyco_hydro/deAcase_b/a-brl"/>
</dbReference>
<dbReference type="InterPro" id="IPR052046">
    <property type="entry name" value="GH57_Enzymes"/>
</dbReference>
<dbReference type="AlphaFoldDB" id="A0A2N2DZW8"/>
<dbReference type="Pfam" id="PF03065">
    <property type="entry name" value="Glyco_hydro_57"/>
    <property type="match status" value="1"/>
</dbReference>
<dbReference type="Proteomes" id="UP000233325">
    <property type="component" value="Unassembled WGS sequence"/>
</dbReference>
<reference evidence="4 5" key="1">
    <citation type="journal article" date="2017" name="ISME J.">
        <title>Potential for microbial H2 and metal transformations associated with novel bacteria and archaea in deep terrestrial subsurface sediments.</title>
        <authorList>
            <person name="Hernsdorf A.W."/>
            <person name="Amano Y."/>
            <person name="Miyakawa K."/>
            <person name="Ise K."/>
            <person name="Suzuki Y."/>
            <person name="Anantharaman K."/>
            <person name="Probst A."/>
            <person name="Burstein D."/>
            <person name="Thomas B.C."/>
            <person name="Banfield J.F."/>
        </authorList>
    </citation>
    <scope>NUCLEOTIDE SEQUENCE [LARGE SCALE GENOMIC DNA]</scope>
    <source>
        <strain evidence="4">HGW-Falkowbacteria-2</strain>
    </source>
</reference>
<accession>A0A2N2DZW8</accession>
<protein>
    <recommendedName>
        <fullName evidence="3">Glycoside hydrolase family 57 N-terminal domain-containing protein</fullName>
    </recommendedName>
</protein>
<dbReference type="Gene3D" id="3.20.110.20">
    <property type="match status" value="1"/>
</dbReference>
<gene>
    <name evidence="4" type="ORF">CVU83_02245</name>
</gene>
<comment type="similarity">
    <text evidence="1">Belongs to the glycosyl hydrolase 57 family.</text>
</comment>
<dbReference type="PANTHER" id="PTHR36306">
    <property type="entry name" value="ALPHA-AMYLASE-RELATED-RELATED"/>
    <property type="match status" value="1"/>
</dbReference>
<evidence type="ECO:0000256" key="2">
    <source>
        <dbReference type="ARBA" id="ARBA00023277"/>
    </source>
</evidence>
<name>A0A2N2DZW8_9BACT</name>
<dbReference type="InterPro" id="IPR004300">
    <property type="entry name" value="Glyco_hydro_57_N"/>
</dbReference>
<comment type="caution">
    <text evidence="4">The sequence shown here is derived from an EMBL/GenBank/DDBJ whole genome shotgun (WGS) entry which is preliminary data.</text>
</comment>
<organism evidence="4 5">
    <name type="scientific">Candidatus Falkowbacteria bacterium HGW-Falkowbacteria-2</name>
    <dbReference type="NCBI Taxonomy" id="2013769"/>
    <lineage>
        <taxon>Bacteria</taxon>
        <taxon>Candidatus Falkowiibacteriota</taxon>
    </lineage>
</organism>
<feature type="domain" description="Glycoside hydrolase family 57 N-terminal" evidence="3">
    <location>
        <begin position="10"/>
        <end position="148"/>
    </location>
</feature>